<sequence>MTGRRLFTSSVFCFIVIAVVLVIQVLPGVQSAPVAASAAVAHIQPNSAEHEQVLVK</sequence>
<evidence type="ECO:0000313" key="2">
    <source>
        <dbReference type="EMBL" id="KAG0315864.1"/>
    </source>
</evidence>
<evidence type="ECO:0000313" key="3">
    <source>
        <dbReference type="Proteomes" id="UP000823405"/>
    </source>
</evidence>
<evidence type="ECO:0000256" key="1">
    <source>
        <dbReference type="SAM" id="SignalP"/>
    </source>
</evidence>
<proteinExistence type="predicted"/>
<organism evidence="2 3">
    <name type="scientific">Linnemannia gamsii</name>
    <dbReference type="NCBI Taxonomy" id="64522"/>
    <lineage>
        <taxon>Eukaryota</taxon>
        <taxon>Fungi</taxon>
        <taxon>Fungi incertae sedis</taxon>
        <taxon>Mucoromycota</taxon>
        <taxon>Mortierellomycotina</taxon>
        <taxon>Mortierellomycetes</taxon>
        <taxon>Mortierellales</taxon>
        <taxon>Mortierellaceae</taxon>
        <taxon>Linnemannia</taxon>
    </lineage>
</organism>
<dbReference type="Proteomes" id="UP000823405">
    <property type="component" value="Unassembled WGS sequence"/>
</dbReference>
<name>A0A9P6URB7_9FUNG</name>
<comment type="caution">
    <text evidence="2">The sequence shown here is derived from an EMBL/GenBank/DDBJ whole genome shotgun (WGS) entry which is preliminary data.</text>
</comment>
<accession>A0A9P6URB7</accession>
<gene>
    <name evidence="2" type="ORF">BGZ97_007739</name>
</gene>
<keyword evidence="1" id="KW-0732">Signal</keyword>
<feature type="signal peptide" evidence="1">
    <location>
        <begin position="1"/>
        <end position="31"/>
    </location>
</feature>
<feature type="chain" id="PRO_5040116540" evidence="1">
    <location>
        <begin position="32"/>
        <end position="56"/>
    </location>
</feature>
<dbReference type="EMBL" id="JAAAIN010000346">
    <property type="protein sequence ID" value="KAG0315864.1"/>
    <property type="molecule type" value="Genomic_DNA"/>
</dbReference>
<reference evidence="2" key="1">
    <citation type="journal article" date="2020" name="Fungal Divers.">
        <title>Resolving the Mortierellaceae phylogeny through synthesis of multi-gene phylogenetics and phylogenomics.</title>
        <authorList>
            <person name="Vandepol N."/>
            <person name="Liber J."/>
            <person name="Desiro A."/>
            <person name="Na H."/>
            <person name="Kennedy M."/>
            <person name="Barry K."/>
            <person name="Grigoriev I.V."/>
            <person name="Miller A.N."/>
            <person name="O'Donnell K."/>
            <person name="Stajich J.E."/>
            <person name="Bonito G."/>
        </authorList>
    </citation>
    <scope>NUCLEOTIDE SEQUENCE</scope>
    <source>
        <strain evidence="2">NVP60</strain>
    </source>
</reference>
<dbReference type="AlphaFoldDB" id="A0A9P6URB7"/>
<feature type="non-terminal residue" evidence="2">
    <location>
        <position position="56"/>
    </location>
</feature>
<keyword evidence="3" id="KW-1185">Reference proteome</keyword>
<protein>
    <submittedName>
        <fullName evidence="2">Uncharacterized protein</fullName>
    </submittedName>
</protein>